<keyword evidence="8" id="KW-1185">Reference proteome</keyword>
<dbReference type="PROSITE" id="PS51710">
    <property type="entry name" value="G_OBG"/>
    <property type="match status" value="1"/>
</dbReference>
<dbReference type="PANTHER" id="PTHR23305">
    <property type="entry name" value="OBG GTPASE FAMILY"/>
    <property type="match status" value="1"/>
</dbReference>
<proteinExistence type="inferred from homology"/>
<dbReference type="CDD" id="cd01900">
    <property type="entry name" value="YchF"/>
    <property type="match status" value="1"/>
</dbReference>
<dbReference type="InterPro" id="IPR013029">
    <property type="entry name" value="YchF_C"/>
</dbReference>
<evidence type="ECO:0000256" key="5">
    <source>
        <dbReference type="HAMAP-Rule" id="MF_00944"/>
    </source>
</evidence>
<evidence type="ECO:0000256" key="1">
    <source>
        <dbReference type="ARBA" id="ARBA00022723"/>
    </source>
</evidence>
<evidence type="ECO:0000256" key="3">
    <source>
        <dbReference type="ARBA" id="ARBA00022840"/>
    </source>
</evidence>
<dbReference type="HAMAP" id="MF_00944">
    <property type="entry name" value="YchF_OLA1_ATPase"/>
    <property type="match status" value="1"/>
</dbReference>
<dbReference type="Gene3D" id="3.10.20.30">
    <property type="match status" value="1"/>
</dbReference>
<dbReference type="InterPro" id="IPR023192">
    <property type="entry name" value="TGS-like_dom_sf"/>
</dbReference>
<feature type="domain" description="OBG-type G" evidence="6">
    <location>
        <begin position="1"/>
        <end position="258"/>
    </location>
</feature>
<evidence type="ECO:0000259" key="6">
    <source>
        <dbReference type="PROSITE" id="PS51710"/>
    </source>
</evidence>
<keyword evidence="2 5" id="KW-0547">Nucleotide-binding</keyword>
<dbReference type="InterPro" id="IPR012675">
    <property type="entry name" value="Beta-grasp_dom_sf"/>
</dbReference>
<comment type="function">
    <text evidence="5">ATPase that binds to both the 70S ribosome and the 50S ribosomal subunit in a nucleotide-independent manner.</text>
</comment>
<reference evidence="7 8" key="1">
    <citation type="journal article" date="2023" name="Microbiol. Resour. Announc.">
        <title>Complete Genome of 'Candidatus Phytoplasma rubi' RS, a Phytopathogenic Bacterium Associated with Rubus Stunt Disease.</title>
        <authorList>
            <person name="Duckeck D."/>
            <person name="Zubert C."/>
            <person name="Bohm J.W."/>
            <person name="Carminati G."/>
            <person name="Schneider B."/>
            <person name="Kube M."/>
        </authorList>
    </citation>
    <scope>NUCLEOTIDE SEQUENCE [LARGE SCALE GENOMIC DNA]</scope>
    <source>
        <strain evidence="7 8">RS</strain>
    </source>
</reference>
<dbReference type="InterPro" id="IPR006073">
    <property type="entry name" value="GTP-bd"/>
</dbReference>
<dbReference type="Gene3D" id="1.10.150.300">
    <property type="entry name" value="TGS-like domain"/>
    <property type="match status" value="1"/>
</dbReference>
<dbReference type="InterPro" id="IPR012676">
    <property type="entry name" value="TGS-like"/>
</dbReference>
<gene>
    <name evidence="5" type="primary">ychF</name>
    <name evidence="7" type="ORF">RS022_00490</name>
</gene>
<evidence type="ECO:0000256" key="4">
    <source>
        <dbReference type="ARBA" id="ARBA00022842"/>
    </source>
</evidence>
<dbReference type="PRINTS" id="PR00326">
    <property type="entry name" value="GTP1OBG"/>
</dbReference>
<dbReference type="InterPro" id="IPR004396">
    <property type="entry name" value="ATPase_YchF/OLA1"/>
</dbReference>
<protein>
    <recommendedName>
        <fullName evidence="5">Ribosome-binding ATPase YchF</fullName>
    </recommendedName>
</protein>
<name>A0ABY7BQK2_9MOLU</name>
<dbReference type="Pfam" id="PF06071">
    <property type="entry name" value="YchF-GTPase_C"/>
    <property type="match status" value="1"/>
</dbReference>
<keyword evidence="3 5" id="KW-0067">ATP-binding</keyword>
<sequence length="367" mass="41988">MKVGIVGLPNVGKSTLFNAITNMKVLEANYPFATIQPNVGVVAVQDKRLDFLANFSQSQKIITTQIQFIDIAGLVKNASKGEGLGNQFLKHIRDVDAICHVVKCFEDPNIIHVNDKVDPIEDSFIIETELILSDLEQIAKRLSKINKQKKSSLNKEILEEEEILNKLKSYLEKDINISQISWNKEELKIMKNFNLLSLKPMIYIGNFQEKDLSDLKNNIFFKKMYMHSKTKGREFIPVCILLEKELSLLNKEEQKNFLSMYNLKNSALQEIIQKSYKLLGLNTYFTSGKKETKAWPFLKGMTAPECGGIIHSDFQRGFIKAEICNYVDLVNAPNFIKVKEKGKLRLEGKNYLVQDGDIITFYFNVSK</sequence>
<dbReference type="NCBIfam" id="TIGR00092">
    <property type="entry name" value="redox-regulated ATPase YchF"/>
    <property type="match status" value="1"/>
</dbReference>
<dbReference type="Pfam" id="PF01926">
    <property type="entry name" value="MMR_HSR1"/>
    <property type="match status" value="1"/>
</dbReference>
<dbReference type="RefSeq" id="WP_268849914.1">
    <property type="nucleotide sequence ID" value="NZ_CP114006.1"/>
</dbReference>
<dbReference type="PANTHER" id="PTHR23305:SF18">
    <property type="entry name" value="OBG-TYPE G DOMAIN-CONTAINING PROTEIN"/>
    <property type="match status" value="1"/>
</dbReference>
<comment type="similarity">
    <text evidence="5">Belongs to the TRAFAC class OBG-HflX-like GTPase superfamily. OBG GTPase family. YchF/OLA1 subfamily.</text>
</comment>
<dbReference type="Proteomes" id="UP001164727">
    <property type="component" value="Chromosome"/>
</dbReference>
<evidence type="ECO:0000256" key="2">
    <source>
        <dbReference type="ARBA" id="ARBA00022741"/>
    </source>
</evidence>
<dbReference type="Gene3D" id="3.40.50.300">
    <property type="entry name" value="P-loop containing nucleotide triphosphate hydrolases"/>
    <property type="match status" value="1"/>
</dbReference>
<keyword evidence="1" id="KW-0479">Metal-binding</keyword>
<evidence type="ECO:0000313" key="8">
    <source>
        <dbReference type="Proteomes" id="UP001164727"/>
    </source>
</evidence>
<dbReference type="EMBL" id="CP114006">
    <property type="protein sequence ID" value="WAN63060.1"/>
    <property type="molecule type" value="Genomic_DNA"/>
</dbReference>
<evidence type="ECO:0000313" key="7">
    <source>
        <dbReference type="EMBL" id="WAN63060.1"/>
    </source>
</evidence>
<feature type="binding site" evidence="5">
    <location>
        <begin position="10"/>
        <end position="15"/>
    </location>
    <ligand>
        <name>ATP</name>
        <dbReference type="ChEBI" id="CHEBI:30616"/>
    </ligand>
</feature>
<dbReference type="InterPro" id="IPR027417">
    <property type="entry name" value="P-loop_NTPase"/>
</dbReference>
<organism evidence="7 8">
    <name type="scientific">Candidatus Phytoplasma rubi</name>
    <dbReference type="NCBI Taxonomy" id="399025"/>
    <lineage>
        <taxon>Bacteria</taxon>
        <taxon>Bacillati</taxon>
        <taxon>Mycoplasmatota</taxon>
        <taxon>Mollicutes</taxon>
        <taxon>Acholeplasmatales</taxon>
        <taxon>Acholeplasmataceae</taxon>
        <taxon>Candidatus Phytoplasma</taxon>
        <taxon>16SrV (Elm yellows group)</taxon>
    </lineage>
</organism>
<dbReference type="InterPro" id="IPR041706">
    <property type="entry name" value="YchF_N"/>
</dbReference>
<dbReference type="InterPro" id="IPR031167">
    <property type="entry name" value="G_OBG"/>
</dbReference>
<dbReference type="SUPFAM" id="SSF52540">
    <property type="entry name" value="P-loop containing nucleoside triphosphate hydrolases"/>
    <property type="match status" value="1"/>
</dbReference>
<dbReference type="PIRSF" id="PIRSF006641">
    <property type="entry name" value="CHP00092"/>
    <property type="match status" value="1"/>
</dbReference>
<accession>A0ABY7BQK2</accession>
<keyword evidence="4" id="KW-0460">Magnesium</keyword>
<dbReference type="SUPFAM" id="SSF81271">
    <property type="entry name" value="TGS-like"/>
    <property type="match status" value="1"/>
</dbReference>